<evidence type="ECO:0000313" key="3">
    <source>
        <dbReference type="EMBL" id="UFP94657.1"/>
    </source>
</evidence>
<protein>
    <submittedName>
        <fullName evidence="3">CRISPR-associated protein Cmr6</fullName>
    </submittedName>
</protein>
<sequence length="659" mass="73946">MNFDRRRHDDQEKSPQQKWKEFLNSMSKQKPPPKIYGALQHSKLYSVDEKALVLLFPSNELKDAAQQQVQSIITRLPPEFKSKRVECEVESAIALPAAQVPIQAAQTMKNPKHIVVRGPRLENPLQSLLFQPYGPGKDGDDLVKPVLDAAAAAEKKCSPLYKQLIQRTHKLAGSEENILTVRFPWRLRVGGLRGFRDLLLPVLHPVYGVPYIPASSLKGAARAWARRHNQDPDRLLGSLTDGVARVEIFDAFPSGPCLSVDMANPQWSWEGERVKYSPSPHALLTLEQPELVIGLAPTRRGEQTDVAEVKHWLQKALCEGLGSRVSAGYGRTELKPAWSNSKTYSFELWTQGIYGAVPPSKENNWQGNIELRPTAIRGVLRYWFRAAALGSYPPQQVLQMENEIFGALSQEGKVRLGMDWQVVSTDPHNYTGKILLEAQDIKYLELAQSLLTIAVALGGLGRGSRRPLHWNSGRMRGCHWQVDEVSIPLNLQAWKNLFRLVYESLLKLYQPEGNPIVCAPGKLTKINGKDKVVRYQDTLNKDTAICCVPSASLMHPQKVENWSKAGHKLKVIGEALDLLYSNDQFKGEKRIKEGDRYIVFGNKFVGGALEVPSFVIIKSHFPAEQEPYQIVTVFGAKHGDRALFVKELLQKSGAYTVWP</sequence>
<name>A0ABY3PMM4_9CYAN</name>
<proteinExistence type="predicted"/>
<gene>
    <name evidence="3" type="ORF">ISF26_23510</name>
</gene>
<reference evidence="3 4" key="1">
    <citation type="journal article" date="2021" name="Genome Biol. Evol.">
        <title>Complete Genome Sequencing of a Novel Gloeobacter Species from a Waterfall Cave in Mexico.</title>
        <authorList>
            <person name="Saw J.H."/>
            <person name="Cardona T."/>
            <person name="Montejano G."/>
        </authorList>
    </citation>
    <scope>NUCLEOTIDE SEQUENCE [LARGE SCALE GENOMIC DNA]</scope>
    <source>
        <strain evidence="3">MG652769</strain>
    </source>
</reference>
<dbReference type="PANTHER" id="PTHR39965:SF1">
    <property type="entry name" value="CRISPR SYSTEM CMR SUBUNIT CMR6"/>
    <property type="match status" value="1"/>
</dbReference>
<dbReference type="InterPro" id="IPR005537">
    <property type="entry name" value="RAMP_III_fam"/>
</dbReference>
<dbReference type="PANTHER" id="PTHR39965">
    <property type="entry name" value="CRISPR SYSTEM CMR SUBUNIT CMR6"/>
    <property type="match status" value="1"/>
</dbReference>
<feature type="domain" description="CRISPR type III-associated protein" evidence="2">
    <location>
        <begin position="361"/>
        <end position="419"/>
    </location>
</feature>
<accession>A0ABY3PMM4</accession>
<dbReference type="Proteomes" id="UP001054846">
    <property type="component" value="Chromosome"/>
</dbReference>
<feature type="domain" description="CRISPR type III-associated protein" evidence="2">
    <location>
        <begin position="190"/>
        <end position="331"/>
    </location>
</feature>
<keyword evidence="1" id="KW-0051">Antiviral defense</keyword>
<organism evidence="3 4">
    <name type="scientific">Gloeobacter morelensis MG652769</name>
    <dbReference type="NCBI Taxonomy" id="2781736"/>
    <lineage>
        <taxon>Bacteria</taxon>
        <taxon>Bacillati</taxon>
        <taxon>Cyanobacteriota</taxon>
        <taxon>Cyanophyceae</taxon>
        <taxon>Gloeobacterales</taxon>
        <taxon>Gloeobacteraceae</taxon>
        <taxon>Gloeobacter</taxon>
        <taxon>Gloeobacter morelensis</taxon>
    </lineage>
</organism>
<dbReference type="InterPro" id="IPR010172">
    <property type="entry name" value="CRISPR-assoc_prot_TM1791"/>
</dbReference>
<dbReference type="EMBL" id="CP063845">
    <property type="protein sequence ID" value="UFP94657.1"/>
    <property type="molecule type" value="Genomic_DNA"/>
</dbReference>
<evidence type="ECO:0000259" key="2">
    <source>
        <dbReference type="Pfam" id="PF03787"/>
    </source>
</evidence>
<evidence type="ECO:0000256" key="1">
    <source>
        <dbReference type="ARBA" id="ARBA00023118"/>
    </source>
</evidence>
<dbReference type="Pfam" id="PF03787">
    <property type="entry name" value="RAMPs"/>
    <property type="match status" value="2"/>
</dbReference>
<evidence type="ECO:0000313" key="4">
    <source>
        <dbReference type="Proteomes" id="UP001054846"/>
    </source>
</evidence>
<keyword evidence="4" id="KW-1185">Reference proteome</keyword>
<dbReference type="RefSeq" id="WP_230841709.1">
    <property type="nucleotide sequence ID" value="NZ_CP063845.1"/>
</dbReference>